<reference evidence="1 4" key="1">
    <citation type="submission" date="2017-03" db="EMBL/GenBank/DDBJ databases">
        <title>Antibiotic resistance of probiotic microorganisms.</title>
        <authorList>
            <person name="Sanudo A.I."/>
            <person name="Olivares M."/>
            <person name="Banuelos O."/>
        </authorList>
    </citation>
    <scope>NUCLEOTIDE SEQUENCE [LARGE SCALE GENOMIC DNA]</scope>
    <source>
        <strain evidence="1 4">CECT8605</strain>
    </source>
</reference>
<sequence length="190" mass="22249">MRNQKENNVYSNEFYDHLYKLESKREGEHSWTSIVDANDPDLVWLNNYVKQHKLFDEYSYEKLNKLLNSCFEKGIVSLADIAKELLVSPQKLTSLLRKNGLDKKQKAMALFMGGYIICDHKNDENIFVRDKLVGTKVLSLRSHKTFLSAVYENRAYGGRHIYAVRKYYMTHPDIQIPEEDLINNEVIRVA</sequence>
<protein>
    <submittedName>
        <fullName evidence="1">Uncharacterized protein</fullName>
    </submittedName>
</protein>
<dbReference type="AlphaFoldDB" id="A0A1V4FJG4"/>
<proteinExistence type="predicted"/>
<evidence type="ECO:0000313" key="1">
    <source>
        <dbReference type="EMBL" id="OPG87578.1"/>
    </source>
</evidence>
<reference evidence="3" key="5">
    <citation type="submission" date="2019-04" db="EMBL/GenBank/DDBJ databases">
        <authorList>
            <person name="Bisanz J.E."/>
            <person name="Chagwedera N.D."/>
            <person name="Chawla A."/>
            <person name="Turnbaugh P.J."/>
        </authorList>
    </citation>
    <scope>NUCLEOTIDE SEQUENCE</scope>
    <source>
        <strain evidence="3">I8-5</strain>
    </source>
</reference>
<dbReference type="RefSeq" id="WP_079376245.1">
    <property type="nucleotide sequence ID" value="NZ_MWVS01000120.1"/>
</dbReference>
<comment type="caution">
    <text evidence="1">The sequence shown here is derived from an EMBL/GenBank/DDBJ whole genome shotgun (WGS) entry which is preliminary data.</text>
</comment>
<dbReference type="EMBL" id="SRKR01000014">
    <property type="protein sequence ID" value="TGB10352.1"/>
    <property type="molecule type" value="Genomic_DNA"/>
</dbReference>
<name>A0A1V4FJG4_LIMRT</name>
<evidence type="ECO:0000313" key="2">
    <source>
        <dbReference type="EMBL" id="OUN50388.1"/>
    </source>
</evidence>
<dbReference type="EMBL" id="MWVS01000120">
    <property type="protein sequence ID" value="OPG87578.1"/>
    <property type="molecule type" value="Genomic_DNA"/>
</dbReference>
<dbReference type="Proteomes" id="UP000195868">
    <property type="component" value="Unassembled WGS sequence"/>
</dbReference>
<gene>
    <name evidence="1" type="ORF">B5D07_09950</name>
    <name evidence="2" type="ORF">B5G22_00190</name>
    <name evidence="3" type="ORF">E5F87_07775</name>
</gene>
<organism evidence="1 4">
    <name type="scientific">Limosilactobacillus reuteri</name>
    <name type="common">Lactobacillus reuteri</name>
    <dbReference type="NCBI Taxonomy" id="1598"/>
    <lineage>
        <taxon>Bacteria</taxon>
        <taxon>Bacillati</taxon>
        <taxon>Bacillota</taxon>
        <taxon>Bacilli</taxon>
        <taxon>Lactobacillales</taxon>
        <taxon>Lactobacillaceae</taxon>
        <taxon>Limosilactobacillus</taxon>
    </lineage>
</organism>
<reference evidence="2" key="3">
    <citation type="journal article" date="2018" name="BMC Genomics">
        <title>Whole genome sequencing and function prediction of 133 gut anaerobes isolated from chicken caecum in pure cultures.</title>
        <authorList>
            <person name="Medvecky M."/>
            <person name="Cejkova D."/>
            <person name="Polansky O."/>
            <person name="Karasova D."/>
            <person name="Kubasova T."/>
            <person name="Cizek A."/>
            <person name="Rychlik I."/>
        </authorList>
    </citation>
    <scope>NUCLEOTIDE SEQUENCE</scope>
    <source>
        <strain evidence="2">An71</strain>
    </source>
</reference>
<dbReference type="Proteomes" id="UP000189795">
    <property type="component" value="Unassembled WGS sequence"/>
</dbReference>
<evidence type="ECO:0000313" key="4">
    <source>
        <dbReference type="Proteomes" id="UP000189795"/>
    </source>
</evidence>
<evidence type="ECO:0000313" key="3">
    <source>
        <dbReference type="EMBL" id="TGB10352.1"/>
    </source>
</evidence>
<dbReference type="EMBL" id="NFHN01000001">
    <property type="protein sequence ID" value="OUN50388.1"/>
    <property type="molecule type" value="Genomic_DNA"/>
</dbReference>
<accession>A0A1V4FJG4</accession>
<evidence type="ECO:0000313" key="5">
    <source>
        <dbReference type="Proteomes" id="UP000195868"/>
    </source>
</evidence>
<dbReference type="Proteomes" id="UP000297521">
    <property type="component" value="Unassembled WGS sequence"/>
</dbReference>
<reference evidence="3" key="4">
    <citation type="journal article" date="2019" name="Cell Metab.">
        <title>Nutrient sensing in CD11c cells alters the gut microbiome to regulate food intake and body mass.</title>
        <authorList>
            <person name="Chagwedera N.D."/>
            <person name="Ang Q.Y."/>
            <person name="Bisanz J.E."/>
            <person name="Leong Y.A."/>
            <person name="Ganeshan K."/>
            <person name="Cai J."/>
            <person name="Patterson A.D."/>
            <person name="Turnbaugh P.J."/>
            <person name="Chawla A."/>
        </authorList>
    </citation>
    <scope>NUCLEOTIDE SEQUENCE</scope>
    <source>
        <strain evidence="3">I8-5</strain>
    </source>
</reference>
<reference evidence="5" key="2">
    <citation type="submission" date="2017-04" db="EMBL/GenBank/DDBJ databases">
        <title>Function of individual gut microbiota members based on whole genome sequencing of pure cultures obtained from chicken caecum.</title>
        <authorList>
            <person name="Medvecky M."/>
            <person name="Cejkova D."/>
            <person name="Polansky O."/>
            <person name="Karasova D."/>
            <person name="Kubasova T."/>
            <person name="Cizek A."/>
            <person name="Rychlik I."/>
        </authorList>
    </citation>
    <scope>NUCLEOTIDE SEQUENCE [LARGE SCALE GENOMIC DNA]</scope>
    <source>
        <strain evidence="5">An71</strain>
    </source>
</reference>